<name>M5U0V2_9BACT</name>
<gene>
    <name evidence="1" type="ORF">RSSM_03399</name>
</gene>
<evidence type="ECO:0000313" key="1">
    <source>
        <dbReference type="EMBL" id="EMI55075.1"/>
    </source>
</evidence>
<reference evidence="1 2" key="1">
    <citation type="journal article" date="2013" name="Mar. Genomics">
        <title>Expression of sulfatases in Rhodopirellula baltica and the diversity of sulfatases in the genus Rhodopirellula.</title>
        <authorList>
            <person name="Wegner C.E."/>
            <person name="Richter-Heitmann T."/>
            <person name="Klindworth A."/>
            <person name="Klockow C."/>
            <person name="Richter M."/>
            <person name="Achstetter T."/>
            <person name="Glockner F.O."/>
            <person name="Harder J."/>
        </authorList>
    </citation>
    <scope>NUCLEOTIDE SEQUENCE [LARGE SCALE GENOMIC DNA]</scope>
    <source>
        <strain evidence="1 2">SM41</strain>
    </source>
</reference>
<keyword evidence="2" id="KW-1185">Reference proteome</keyword>
<proteinExistence type="predicted"/>
<evidence type="ECO:0000313" key="2">
    <source>
        <dbReference type="Proteomes" id="UP000011885"/>
    </source>
</evidence>
<organism evidence="1 2">
    <name type="scientific">Rhodopirellula sallentina SM41</name>
    <dbReference type="NCBI Taxonomy" id="1263870"/>
    <lineage>
        <taxon>Bacteria</taxon>
        <taxon>Pseudomonadati</taxon>
        <taxon>Planctomycetota</taxon>
        <taxon>Planctomycetia</taxon>
        <taxon>Pirellulales</taxon>
        <taxon>Pirellulaceae</taxon>
        <taxon>Rhodopirellula</taxon>
    </lineage>
</organism>
<accession>M5U0V2</accession>
<dbReference type="Proteomes" id="UP000011885">
    <property type="component" value="Unassembled WGS sequence"/>
</dbReference>
<dbReference type="EMBL" id="ANOH01000228">
    <property type="protein sequence ID" value="EMI55075.1"/>
    <property type="molecule type" value="Genomic_DNA"/>
</dbReference>
<dbReference type="PATRIC" id="fig|1263870.3.peg.3614"/>
<sequence>MEKWLRRRPPEQLRLGSFQRVGASFSDTDANSAYSFNASNDATSAS</sequence>
<protein>
    <submittedName>
        <fullName evidence="1">Uncharacterized protein</fullName>
    </submittedName>
</protein>
<dbReference type="AlphaFoldDB" id="M5U0V2"/>
<comment type="caution">
    <text evidence="1">The sequence shown here is derived from an EMBL/GenBank/DDBJ whole genome shotgun (WGS) entry which is preliminary data.</text>
</comment>